<accession>A0ACD4RE90</accession>
<gene>
    <name evidence="1" type="ORF">QLQ22_05545</name>
</gene>
<evidence type="ECO:0000313" key="2">
    <source>
        <dbReference type="Proteomes" id="UP001226091"/>
    </source>
</evidence>
<dbReference type="EMBL" id="CP126116">
    <property type="protein sequence ID" value="WHZ58804.1"/>
    <property type="molecule type" value="Genomic_DNA"/>
</dbReference>
<organism evidence="1 2">
    <name type="scientific">Metabacillus hrfriensis</name>
    <dbReference type="NCBI Taxonomy" id="3048891"/>
    <lineage>
        <taxon>Bacteria</taxon>
        <taxon>Bacillati</taxon>
        <taxon>Bacillota</taxon>
        <taxon>Bacilli</taxon>
        <taxon>Bacillales</taxon>
        <taxon>Bacillaceae</taxon>
        <taxon>Metabacillus</taxon>
    </lineage>
</organism>
<dbReference type="Proteomes" id="UP001226091">
    <property type="component" value="Chromosome"/>
</dbReference>
<evidence type="ECO:0000313" key="1">
    <source>
        <dbReference type="EMBL" id="WHZ58804.1"/>
    </source>
</evidence>
<sequence length="305" mass="34742">MFKELPLKQETLADLVERHTGQDGYYSTTIPYLFLSRFSDVTGPNYGVHNPSLCITVQGDKEILLGRESYKYGPSDYLIASVDLPITGQVIQATPESPYLAFKLEFNPSEILDVLRDSELFVQSKGTTKRAMYVSRIDSPLLDAVIRLVRLLDNPQDIPVLAPLFKKEILYRVLNGEQGATLQQIAVQGSSTLRIKDVIEHIMNNFERTIRVEELAEIASMSVATLHKHFKEVTAMSPIQYQKHLRLQEARRLLLSESSDASDVAFRVGYESPSQFSREYSRMFGLPPREDIKRFRMIHEKTINA</sequence>
<name>A0ACD4RE90_9BACI</name>
<reference evidence="2" key="1">
    <citation type="journal article" date="2025" name="Aquaculture">
        <title>Assessment of the bioflocculant production and safety properties of Metabacillus hrfriensis sp. nov. based on phenotypic and whole-genome sequencing analysis.</title>
        <authorList>
            <person name="Zhang R."/>
            <person name="Zhao Z."/>
            <person name="Luo L."/>
            <person name="Wang S."/>
            <person name="Guo K."/>
            <person name="Xu W."/>
        </authorList>
    </citation>
    <scope>NUCLEOTIDE SEQUENCE [LARGE SCALE GENOMIC DNA]</scope>
    <source>
        <strain evidence="2">CT-WN-B3</strain>
    </source>
</reference>
<protein>
    <submittedName>
        <fullName evidence="1">AraC family transcriptional regulator</fullName>
    </submittedName>
</protein>
<keyword evidence="2" id="KW-1185">Reference proteome</keyword>
<proteinExistence type="predicted"/>